<dbReference type="InterPro" id="IPR014983">
    <property type="entry name" value="GAD-rel"/>
</dbReference>
<dbReference type="Pfam" id="PF08906">
    <property type="entry name" value="T6SS_Tdi1_C"/>
    <property type="match status" value="1"/>
</dbReference>
<dbReference type="InterPro" id="IPR015002">
    <property type="entry name" value="T6SS_Tdi1_C"/>
</dbReference>
<evidence type="ECO:0000313" key="4">
    <source>
        <dbReference type="Proteomes" id="UP001176806"/>
    </source>
</evidence>
<evidence type="ECO:0000259" key="2">
    <source>
        <dbReference type="Pfam" id="PF08906"/>
    </source>
</evidence>
<name>A0ABT8WPL1_9FLAO</name>
<gene>
    <name evidence="3" type="ORF">Q4Q40_11675</name>
</gene>
<dbReference type="RefSeq" id="WP_303301988.1">
    <property type="nucleotide sequence ID" value="NZ_BAABDA010000029.1"/>
</dbReference>
<dbReference type="EMBL" id="JAUOEL010000004">
    <property type="protein sequence ID" value="MDO5974846.1"/>
    <property type="molecule type" value="Genomic_DNA"/>
</dbReference>
<proteinExistence type="predicted"/>
<sequence>MEKISEFFEYFGEPNLTTAVSNDTLEKYSQVFMGRDDTEDIIVKLWEKYGFASFGNGLFWLVNPDEYNDVARQFKEVSHKAIVFGRTATGSLFLWEWIDVVGRPVIVYLNVHTRERIIKSDEFAFFLDDDVSTNYMWKKQFYGEVELAVVDKFGPIAHDEAVVYVPALALGGDEKLGNMEALKLIPHLMILSQLD</sequence>
<dbReference type="Proteomes" id="UP001176806">
    <property type="component" value="Unassembled WGS sequence"/>
</dbReference>
<comment type="caution">
    <text evidence="3">The sequence shown here is derived from an EMBL/GenBank/DDBJ whole genome shotgun (WGS) entry which is preliminary data.</text>
</comment>
<protein>
    <submittedName>
        <fullName evidence="3">GAD-like domain-containing protein</fullName>
    </submittedName>
</protein>
<feature type="domain" description="T6SS immunity protein Tdi1 C-terminal" evidence="2">
    <location>
        <begin position="125"/>
        <end position="194"/>
    </location>
</feature>
<accession>A0ABT8WPL1</accession>
<reference evidence="3" key="1">
    <citation type="submission" date="2023-07" db="EMBL/GenBank/DDBJ databases">
        <title>Two novel species in the genus Flavivirga.</title>
        <authorList>
            <person name="Kwon K."/>
        </authorList>
    </citation>
    <scope>NUCLEOTIDE SEQUENCE</scope>
    <source>
        <strain evidence="3">KACC 14158</strain>
    </source>
</reference>
<evidence type="ECO:0000313" key="3">
    <source>
        <dbReference type="EMBL" id="MDO5974846.1"/>
    </source>
</evidence>
<feature type="domain" description="GAD-related" evidence="1">
    <location>
        <begin position="4"/>
        <end position="96"/>
    </location>
</feature>
<dbReference type="Pfam" id="PF08887">
    <property type="entry name" value="GAD-like"/>
    <property type="match status" value="1"/>
</dbReference>
<organism evidence="3 4">
    <name type="scientific">Flavivirga jejuensis</name>
    <dbReference type="NCBI Taxonomy" id="870487"/>
    <lineage>
        <taxon>Bacteria</taxon>
        <taxon>Pseudomonadati</taxon>
        <taxon>Bacteroidota</taxon>
        <taxon>Flavobacteriia</taxon>
        <taxon>Flavobacteriales</taxon>
        <taxon>Flavobacteriaceae</taxon>
        <taxon>Flavivirga</taxon>
    </lineage>
</organism>
<evidence type="ECO:0000259" key="1">
    <source>
        <dbReference type="Pfam" id="PF08887"/>
    </source>
</evidence>
<keyword evidence="4" id="KW-1185">Reference proteome</keyword>